<name>A0A9W7A3G7_9STRA</name>
<gene>
    <name evidence="4" type="ORF">TrST_g7549</name>
</gene>
<feature type="compositionally biased region" description="Basic residues" evidence="1">
    <location>
        <begin position="62"/>
        <end position="74"/>
    </location>
</feature>
<protein>
    <recommendedName>
        <fullName evidence="6">Transmembrane protein</fullName>
    </recommendedName>
</protein>
<evidence type="ECO:0000256" key="2">
    <source>
        <dbReference type="SAM" id="Phobius"/>
    </source>
</evidence>
<keyword evidence="2" id="KW-1133">Transmembrane helix</keyword>
<keyword evidence="2" id="KW-0472">Membrane</keyword>
<sequence length="147" mass="16351">MSRFAILAPTRMQRTYLVALVLGLLLHSCILSVLAEGVCEAGEGDECFEDVDPPSDDDGASKKKSKSKRKRRKLSLSSNIMQDLGLDDEQKLIVAMVFLGLIILPRFFGFDTRPKSRFGDVVHRQRVAAAKKKQAAEAARKKFGKKK</sequence>
<organism evidence="4 5">
    <name type="scientific">Triparma strigata</name>
    <dbReference type="NCBI Taxonomy" id="1606541"/>
    <lineage>
        <taxon>Eukaryota</taxon>
        <taxon>Sar</taxon>
        <taxon>Stramenopiles</taxon>
        <taxon>Ochrophyta</taxon>
        <taxon>Bolidophyceae</taxon>
        <taxon>Parmales</taxon>
        <taxon>Triparmaceae</taxon>
        <taxon>Triparma</taxon>
    </lineage>
</organism>
<proteinExistence type="predicted"/>
<evidence type="ECO:0000313" key="4">
    <source>
        <dbReference type="EMBL" id="GMH60670.1"/>
    </source>
</evidence>
<feature type="compositionally biased region" description="Acidic residues" evidence="1">
    <location>
        <begin position="48"/>
        <end position="58"/>
    </location>
</feature>
<feature type="region of interest" description="Disordered" evidence="1">
    <location>
        <begin position="48"/>
        <end position="75"/>
    </location>
</feature>
<keyword evidence="2" id="KW-0812">Transmembrane</keyword>
<dbReference type="Proteomes" id="UP001165085">
    <property type="component" value="Unassembled WGS sequence"/>
</dbReference>
<reference evidence="5" key="1">
    <citation type="journal article" date="2023" name="Commun. Biol.">
        <title>Genome analysis of Parmales, the sister group of diatoms, reveals the evolutionary specialization of diatoms from phago-mixotrophs to photoautotrophs.</title>
        <authorList>
            <person name="Ban H."/>
            <person name="Sato S."/>
            <person name="Yoshikawa S."/>
            <person name="Yamada K."/>
            <person name="Nakamura Y."/>
            <person name="Ichinomiya M."/>
            <person name="Sato N."/>
            <person name="Blanc-Mathieu R."/>
            <person name="Endo H."/>
            <person name="Kuwata A."/>
            <person name="Ogata H."/>
        </authorList>
    </citation>
    <scope>NUCLEOTIDE SEQUENCE [LARGE SCALE GENOMIC DNA]</scope>
    <source>
        <strain evidence="5">NIES 3701</strain>
    </source>
</reference>
<feature type="signal peptide" evidence="3">
    <location>
        <begin position="1"/>
        <end position="35"/>
    </location>
</feature>
<keyword evidence="5" id="KW-1185">Reference proteome</keyword>
<evidence type="ECO:0008006" key="6">
    <source>
        <dbReference type="Google" id="ProtNLM"/>
    </source>
</evidence>
<accession>A0A9W7A3G7</accession>
<dbReference type="EMBL" id="BRXY01000066">
    <property type="protein sequence ID" value="GMH60670.1"/>
    <property type="molecule type" value="Genomic_DNA"/>
</dbReference>
<evidence type="ECO:0000313" key="5">
    <source>
        <dbReference type="Proteomes" id="UP001165085"/>
    </source>
</evidence>
<feature type="transmembrane region" description="Helical" evidence="2">
    <location>
        <begin position="92"/>
        <end position="109"/>
    </location>
</feature>
<evidence type="ECO:0000256" key="1">
    <source>
        <dbReference type="SAM" id="MobiDB-lite"/>
    </source>
</evidence>
<evidence type="ECO:0000256" key="3">
    <source>
        <dbReference type="SAM" id="SignalP"/>
    </source>
</evidence>
<dbReference type="AlphaFoldDB" id="A0A9W7A3G7"/>
<keyword evidence="3" id="KW-0732">Signal</keyword>
<comment type="caution">
    <text evidence="4">The sequence shown here is derived from an EMBL/GenBank/DDBJ whole genome shotgun (WGS) entry which is preliminary data.</text>
</comment>
<dbReference type="OrthoDB" id="10479494at2759"/>
<feature type="chain" id="PRO_5040959481" description="Transmembrane protein" evidence="3">
    <location>
        <begin position="36"/>
        <end position="147"/>
    </location>
</feature>